<dbReference type="Proteomes" id="UP000316639">
    <property type="component" value="Unassembled WGS sequence"/>
</dbReference>
<dbReference type="SMART" id="SM00822">
    <property type="entry name" value="PKS_KR"/>
    <property type="match status" value="1"/>
</dbReference>
<gene>
    <name evidence="5" type="ORF">FKR81_37905</name>
</gene>
<dbReference type="NCBIfam" id="NF006114">
    <property type="entry name" value="PRK08263.1"/>
    <property type="match status" value="1"/>
</dbReference>
<dbReference type="PANTHER" id="PTHR43976">
    <property type="entry name" value="SHORT CHAIN DEHYDROGENASE"/>
    <property type="match status" value="1"/>
</dbReference>
<dbReference type="RefSeq" id="WP_146359217.1">
    <property type="nucleotide sequence ID" value="NZ_VOBR01000037.1"/>
</dbReference>
<sequence length="279" mass="29433">MSKVWLITGSSRGLGRAIAQAALAAGDRVVATARNPRDVADLVEAHGDRVCPAALDVRDADQARKAVAAGVEAFGRLDVVVNNAGRGLVTSIEDCTDEEFRDQLDTNLWGAIAVTRAALPVLRAQRSGHFVQMGSITGRTAGGSSGFATYVTAKHGLAGFSEALANEVAPFGVKVTLVEAGGFTTDWAAGSLTFAEVREDYAGTVGYYTELIRAAAGRMPGDPARLAAVLMDVVAMDDPPSRLLLGTDALRTARATAQARAETDDRWEHLSRRTDHEIV</sequence>
<dbReference type="InterPro" id="IPR036291">
    <property type="entry name" value="NAD(P)-bd_dom_sf"/>
</dbReference>
<dbReference type="Pfam" id="PF00106">
    <property type="entry name" value="adh_short"/>
    <property type="match status" value="1"/>
</dbReference>
<evidence type="ECO:0000256" key="2">
    <source>
        <dbReference type="ARBA" id="ARBA00023002"/>
    </source>
</evidence>
<proteinExistence type="inferred from homology"/>
<feature type="domain" description="Ketoreductase" evidence="4">
    <location>
        <begin position="3"/>
        <end position="187"/>
    </location>
</feature>
<evidence type="ECO:0000313" key="6">
    <source>
        <dbReference type="Proteomes" id="UP000316639"/>
    </source>
</evidence>
<dbReference type="InterPro" id="IPR002347">
    <property type="entry name" value="SDR_fam"/>
</dbReference>
<dbReference type="OrthoDB" id="9792003at2"/>
<keyword evidence="2" id="KW-0560">Oxidoreductase</keyword>
<dbReference type="PRINTS" id="PR00081">
    <property type="entry name" value="GDHRDH"/>
</dbReference>
<keyword evidence="6" id="KW-1185">Reference proteome</keyword>
<dbReference type="CDD" id="cd05374">
    <property type="entry name" value="17beta-HSD-like_SDR_c"/>
    <property type="match status" value="1"/>
</dbReference>
<dbReference type="Gene3D" id="3.40.50.720">
    <property type="entry name" value="NAD(P)-binding Rossmann-like Domain"/>
    <property type="match status" value="1"/>
</dbReference>
<dbReference type="PANTHER" id="PTHR43976:SF16">
    <property type="entry name" value="SHORT-CHAIN DEHYDROGENASE_REDUCTASE FAMILY PROTEIN"/>
    <property type="match status" value="1"/>
</dbReference>
<evidence type="ECO:0000313" key="5">
    <source>
        <dbReference type="EMBL" id="TWP45996.1"/>
    </source>
</evidence>
<comment type="caution">
    <text evidence="5">The sequence shown here is derived from an EMBL/GenBank/DDBJ whole genome shotgun (WGS) entry which is preliminary data.</text>
</comment>
<dbReference type="InterPro" id="IPR051911">
    <property type="entry name" value="SDR_oxidoreductase"/>
</dbReference>
<name>A0A563EI53_9PSEU</name>
<dbReference type="SUPFAM" id="SSF51735">
    <property type="entry name" value="NAD(P)-binding Rossmann-fold domains"/>
    <property type="match status" value="1"/>
</dbReference>
<evidence type="ECO:0000256" key="3">
    <source>
        <dbReference type="RuleBase" id="RU000363"/>
    </source>
</evidence>
<reference evidence="5 6" key="1">
    <citation type="submission" date="2019-07" db="EMBL/GenBank/DDBJ databases">
        <title>Lentzea xizangensis sp. nov., isolated from Qinghai-Tibetan Plateau Soils.</title>
        <authorList>
            <person name="Huang J."/>
        </authorList>
    </citation>
    <scope>NUCLEOTIDE SEQUENCE [LARGE SCALE GENOMIC DNA]</scope>
    <source>
        <strain evidence="5 6">FXJ1.1311</strain>
    </source>
</reference>
<protein>
    <submittedName>
        <fullName evidence="5">SDR family NAD(P)-dependent oxidoreductase</fullName>
    </submittedName>
</protein>
<dbReference type="AlphaFoldDB" id="A0A563EI53"/>
<evidence type="ECO:0000256" key="1">
    <source>
        <dbReference type="ARBA" id="ARBA00006484"/>
    </source>
</evidence>
<dbReference type="EMBL" id="VOBR01000037">
    <property type="protein sequence ID" value="TWP45996.1"/>
    <property type="molecule type" value="Genomic_DNA"/>
</dbReference>
<dbReference type="GO" id="GO:0016491">
    <property type="term" value="F:oxidoreductase activity"/>
    <property type="evidence" value="ECO:0007669"/>
    <property type="project" value="UniProtKB-KW"/>
</dbReference>
<accession>A0A563EI53</accession>
<comment type="similarity">
    <text evidence="1 3">Belongs to the short-chain dehydrogenases/reductases (SDR) family.</text>
</comment>
<dbReference type="InterPro" id="IPR057326">
    <property type="entry name" value="KR_dom"/>
</dbReference>
<dbReference type="PRINTS" id="PR00080">
    <property type="entry name" value="SDRFAMILY"/>
</dbReference>
<organism evidence="5 6">
    <name type="scientific">Lentzea tibetensis</name>
    <dbReference type="NCBI Taxonomy" id="2591470"/>
    <lineage>
        <taxon>Bacteria</taxon>
        <taxon>Bacillati</taxon>
        <taxon>Actinomycetota</taxon>
        <taxon>Actinomycetes</taxon>
        <taxon>Pseudonocardiales</taxon>
        <taxon>Pseudonocardiaceae</taxon>
        <taxon>Lentzea</taxon>
    </lineage>
</organism>
<evidence type="ECO:0000259" key="4">
    <source>
        <dbReference type="SMART" id="SM00822"/>
    </source>
</evidence>